<dbReference type="InterPro" id="IPR004102">
    <property type="entry name" value="Poly(ADP-ribose)pol_reg_dom"/>
</dbReference>
<comment type="catalytic activity">
    <reaction evidence="23">
        <text>NAD(+) + (ADP-D-ribosyl)n-acceptor = nicotinamide + (ADP-D-ribosyl)n+1-acceptor + H(+).</text>
        <dbReference type="EC" id="2.4.2.30"/>
    </reaction>
</comment>
<keyword evidence="6 24" id="KW-0328">Glycosyltransferase</keyword>
<keyword evidence="5" id="KW-0816">Tricarboxylic acid cycle</keyword>
<evidence type="ECO:0000256" key="12">
    <source>
        <dbReference type="ARBA" id="ARBA00022771"/>
    </source>
</evidence>
<comment type="cofactor">
    <cofactor evidence="2">
        <name>Mg(2+)</name>
        <dbReference type="ChEBI" id="CHEBI:18420"/>
    </cofactor>
</comment>
<comment type="subcellular location">
    <subcellularLocation>
        <location evidence="3">Nucleus</location>
    </subcellularLocation>
</comment>
<evidence type="ECO:0000256" key="7">
    <source>
        <dbReference type="ARBA" id="ARBA00022679"/>
    </source>
</evidence>
<dbReference type="SUPFAM" id="SSF53659">
    <property type="entry name" value="Isocitrate/Isopropylmalate dehydrogenase-like"/>
    <property type="match status" value="1"/>
</dbReference>
<dbReference type="AlphaFoldDB" id="A0A8H3HSZ1"/>
<keyword evidence="15" id="KW-0521">NADP</keyword>
<evidence type="ECO:0000256" key="15">
    <source>
        <dbReference type="ARBA" id="ARBA00022857"/>
    </source>
</evidence>
<keyword evidence="19" id="KW-0464">Manganese</keyword>
<dbReference type="GO" id="GO:0005634">
    <property type="term" value="C:nucleus"/>
    <property type="evidence" value="ECO:0007669"/>
    <property type="project" value="UniProtKB-SubCell"/>
</dbReference>
<sequence length="945" mass="103849">MPRATRSSTKAAATPADAPAATNTTTATTTDTTAAPASKAKATKKAPASKKRTRADTDKDDTVDTSKPASTKRAKKNATKDDAADADVDVADAAPATASNDASGSNNQPQTDAKDAAPAKSETPEPPAKMVSVLKRGAAPVDPLSPHFVSTHQVYVDDQGEIWDAMLNQTDALNNNNKFYVIQLLHPTSNRNSVSLHGPWSPAQAVQEFQKQFKSKSGADWKNRRSMQPKKGKYMWLERAYGDEEEDNGKGKDKEEDGPRAKTPEPTLGPELLDLANLIFSVSLIQAALSEMNYDANKLPLGKLAKSTILNGFTALKGIAEVLAEPNGTKATELGGQRKACIELTNAYYSVIPHSFGRRHPTIIDRPEILKRELELVDALGDMEIANKIMSDSRPKDADGNPLNPLDANMRSLDLKFVDPVARGSKEWATIANYMTGTHGATHSHYRGELRNLFRVERHGETDNWNNAGWGKLADGEKMLLWHGSRSTNFAGILKQGLRIAPPEAPGVYFADAFSKSANYCHAGQSKNIGIMLLCEVAVKPYLELNDSDYYADQHSKDNKKIATKGVGMAQPTEWQDCSDALGWNDLKGVVMPKGGLAQVKPPGAWLQYNEVSRSLEHIESRAHSYASTSSRERIKVANPVVELDGDEMTRVIWKKIREELILPYLDLDIKYYDLGMESRDATNDQVTIDSALAIAKYNVGIKCATITPDEARVNEFKLKEMWKSPNGTIRNLLNGTVFREPIILERIPKPVPGWVKPIIIGRHAFGDQYRSTDFIAPGPGKLELIYTPSDGGKTTTLNVYDFEGPGIALAMYNTDESIEGFAHASFKMALEKKMPLYMSTKNTILKKYDGRFKDIFQDIYEKQYQKEFEAAGLWYEHRLIDDMVAQAIKSSGGFVWACKNYDGDVQSDILAQGFGSLGMMTSELITPDGGTIEAEAAHGSSRFI</sequence>
<dbReference type="InterPro" id="IPR019818">
    <property type="entry name" value="IsoCit/isopropylmalate_DH_CS"/>
</dbReference>
<dbReference type="InterPro" id="IPR024084">
    <property type="entry name" value="IsoPropMal-DH-like_dom"/>
</dbReference>
<evidence type="ECO:0000256" key="21">
    <source>
        <dbReference type="ARBA" id="ARBA00023554"/>
    </source>
</evidence>
<comment type="caution">
    <text evidence="29">The sequence shown here is derived from an EMBL/GenBank/DDBJ whole genome shotgun (WGS) entry which is preliminary data.</text>
</comment>
<dbReference type="SMART" id="SM01329">
    <property type="entry name" value="Iso_dh"/>
    <property type="match status" value="1"/>
</dbReference>
<accession>A0A8H3HSZ1</accession>
<feature type="domain" description="WGR" evidence="28">
    <location>
        <begin position="151"/>
        <end position="251"/>
    </location>
</feature>
<evidence type="ECO:0000259" key="26">
    <source>
        <dbReference type="PROSITE" id="PS51059"/>
    </source>
</evidence>
<evidence type="ECO:0000256" key="18">
    <source>
        <dbReference type="ARBA" id="ARBA00023125"/>
    </source>
</evidence>
<evidence type="ECO:0000256" key="4">
    <source>
        <dbReference type="ARBA" id="ARBA00007769"/>
    </source>
</evidence>
<keyword evidence="10" id="KW-0677">Repeat</keyword>
<feature type="compositionally biased region" description="Low complexity" evidence="25">
    <location>
        <begin position="91"/>
        <end position="103"/>
    </location>
</feature>
<dbReference type="PANTHER" id="PTHR11822:SF21">
    <property type="entry name" value="ISOCITRATE DEHYDROGENASE [NADP], MITOCHONDRIAL"/>
    <property type="match status" value="1"/>
</dbReference>
<feature type="compositionally biased region" description="Basic and acidic residues" evidence="25">
    <location>
        <begin position="54"/>
        <end position="64"/>
    </location>
</feature>
<dbReference type="GO" id="GO:0006739">
    <property type="term" value="P:NADP+ metabolic process"/>
    <property type="evidence" value="ECO:0007669"/>
    <property type="project" value="TreeGrafter"/>
</dbReference>
<evidence type="ECO:0000313" key="30">
    <source>
        <dbReference type="Proteomes" id="UP000663843"/>
    </source>
</evidence>
<evidence type="ECO:0000256" key="17">
    <source>
        <dbReference type="ARBA" id="ARBA00023027"/>
    </source>
</evidence>
<feature type="domain" description="PARP catalytic" evidence="26">
    <location>
        <begin position="404"/>
        <end position="635"/>
    </location>
</feature>
<evidence type="ECO:0000256" key="9">
    <source>
        <dbReference type="ARBA" id="ARBA00022723"/>
    </source>
</evidence>
<keyword evidence="17 24" id="KW-0520">NAD</keyword>
<dbReference type="Proteomes" id="UP000663843">
    <property type="component" value="Unassembled WGS sequence"/>
</dbReference>
<keyword evidence="7 24" id="KW-0808">Transferase</keyword>
<evidence type="ECO:0000256" key="2">
    <source>
        <dbReference type="ARBA" id="ARBA00001946"/>
    </source>
</evidence>
<keyword evidence="11" id="KW-0013">ADP-ribosylation</keyword>
<feature type="compositionally biased region" description="Basic residues" evidence="25">
    <location>
        <begin position="41"/>
        <end position="53"/>
    </location>
</feature>
<comment type="similarity">
    <text evidence="22">Belongs to the ARTD/PARP family.</text>
</comment>
<feature type="compositionally biased region" description="Basic and acidic residues" evidence="25">
    <location>
        <begin position="248"/>
        <end position="263"/>
    </location>
</feature>
<dbReference type="InterPro" id="IPR012317">
    <property type="entry name" value="Poly(ADP-ribose)pol_cat_dom"/>
</dbReference>
<feature type="region of interest" description="Disordered" evidence="25">
    <location>
        <begin position="240"/>
        <end position="268"/>
    </location>
</feature>
<evidence type="ECO:0000256" key="8">
    <source>
        <dbReference type="ARBA" id="ARBA00022695"/>
    </source>
</evidence>
<keyword evidence="13" id="KW-0862">Zinc</keyword>
<dbReference type="PROSITE" id="PS51059">
    <property type="entry name" value="PARP_CATALYTIC"/>
    <property type="match status" value="1"/>
</dbReference>
<comment type="cofactor">
    <cofactor evidence="1">
        <name>Mn(2+)</name>
        <dbReference type="ChEBI" id="CHEBI:29035"/>
    </cofactor>
</comment>
<name>A0A8H3HSZ1_9AGAM</name>
<dbReference type="Pfam" id="PF02877">
    <property type="entry name" value="PARP_reg"/>
    <property type="match status" value="1"/>
</dbReference>
<protein>
    <recommendedName>
        <fullName evidence="24">Poly [ADP-ribose] polymerase</fullName>
        <shortName evidence="24">PARP</shortName>
        <ecNumber evidence="24">2.4.2.-</ecNumber>
    </recommendedName>
</protein>
<evidence type="ECO:0000259" key="27">
    <source>
        <dbReference type="PROSITE" id="PS51060"/>
    </source>
</evidence>
<dbReference type="GO" id="GO:0000287">
    <property type="term" value="F:magnesium ion binding"/>
    <property type="evidence" value="ECO:0007669"/>
    <property type="project" value="InterPro"/>
</dbReference>
<dbReference type="GO" id="GO:0003950">
    <property type="term" value="F:NAD+ poly-ADP-ribosyltransferase activity"/>
    <property type="evidence" value="ECO:0007669"/>
    <property type="project" value="UniProtKB-UniRule"/>
</dbReference>
<dbReference type="InterPro" id="IPR004790">
    <property type="entry name" value="Isocitrate_DH_NADP"/>
</dbReference>
<evidence type="ECO:0000259" key="28">
    <source>
        <dbReference type="PROSITE" id="PS51977"/>
    </source>
</evidence>
<keyword evidence="12" id="KW-0863">Zinc-finger</keyword>
<organism evidence="29 30">
    <name type="scientific">Rhizoctonia solani</name>
    <dbReference type="NCBI Taxonomy" id="456999"/>
    <lineage>
        <taxon>Eukaryota</taxon>
        <taxon>Fungi</taxon>
        <taxon>Dikarya</taxon>
        <taxon>Basidiomycota</taxon>
        <taxon>Agaricomycotina</taxon>
        <taxon>Agaricomycetes</taxon>
        <taxon>Cantharellales</taxon>
        <taxon>Ceratobasidiaceae</taxon>
        <taxon>Rhizoctonia</taxon>
    </lineage>
</organism>
<evidence type="ECO:0000256" key="20">
    <source>
        <dbReference type="ARBA" id="ARBA00023242"/>
    </source>
</evidence>
<evidence type="ECO:0000313" key="29">
    <source>
        <dbReference type="EMBL" id="CAE6541351.1"/>
    </source>
</evidence>
<evidence type="ECO:0000256" key="14">
    <source>
        <dbReference type="ARBA" id="ARBA00022842"/>
    </source>
</evidence>
<keyword evidence="14" id="KW-0460">Magnesium</keyword>
<dbReference type="CDD" id="cd07997">
    <property type="entry name" value="WGR_PARP"/>
    <property type="match status" value="1"/>
</dbReference>
<dbReference type="Gene3D" id="3.40.718.10">
    <property type="entry name" value="Isopropylmalate Dehydrogenase"/>
    <property type="match status" value="1"/>
</dbReference>
<dbReference type="GO" id="GO:0008270">
    <property type="term" value="F:zinc ion binding"/>
    <property type="evidence" value="ECO:0007669"/>
    <property type="project" value="UniProtKB-KW"/>
</dbReference>
<dbReference type="SUPFAM" id="SSF142921">
    <property type="entry name" value="WGR domain-like"/>
    <property type="match status" value="1"/>
</dbReference>
<dbReference type="InterPro" id="IPR036930">
    <property type="entry name" value="WGR_dom_sf"/>
</dbReference>
<dbReference type="GO" id="GO:0016779">
    <property type="term" value="F:nucleotidyltransferase activity"/>
    <property type="evidence" value="ECO:0007669"/>
    <property type="project" value="UniProtKB-KW"/>
</dbReference>
<dbReference type="NCBIfam" id="TIGR00127">
    <property type="entry name" value="nadp_idh_euk"/>
    <property type="match status" value="1"/>
</dbReference>
<keyword evidence="8" id="KW-0548">Nucleotidyltransferase</keyword>
<dbReference type="CDD" id="cd01437">
    <property type="entry name" value="parp_like"/>
    <property type="match status" value="1"/>
</dbReference>
<evidence type="ECO:0000256" key="16">
    <source>
        <dbReference type="ARBA" id="ARBA00023002"/>
    </source>
</evidence>
<proteinExistence type="inferred from homology"/>
<dbReference type="NCBIfam" id="NF006156">
    <property type="entry name" value="PRK08299.1"/>
    <property type="match status" value="1"/>
</dbReference>
<feature type="domain" description="PARP alpha-helical" evidence="27">
    <location>
        <begin position="265"/>
        <end position="391"/>
    </location>
</feature>
<dbReference type="GO" id="GO:0003677">
    <property type="term" value="F:DNA binding"/>
    <property type="evidence" value="ECO:0007669"/>
    <property type="project" value="UniProtKB-KW"/>
</dbReference>
<dbReference type="Gene3D" id="1.20.142.10">
    <property type="entry name" value="Poly(ADP-ribose) polymerase, regulatory domain"/>
    <property type="match status" value="1"/>
</dbReference>
<dbReference type="InterPro" id="IPR008893">
    <property type="entry name" value="WGR_domain"/>
</dbReference>
<keyword evidence="16" id="KW-0560">Oxidoreductase</keyword>
<dbReference type="PROSITE" id="PS51977">
    <property type="entry name" value="WGR"/>
    <property type="match status" value="1"/>
</dbReference>
<feature type="region of interest" description="Disordered" evidence="25">
    <location>
        <begin position="1"/>
        <end position="128"/>
    </location>
</feature>
<dbReference type="GO" id="GO:0051287">
    <property type="term" value="F:NAD binding"/>
    <property type="evidence" value="ECO:0007669"/>
    <property type="project" value="InterPro"/>
</dbReference>
<feature type="compositionally biased region" description="Low complexity" evidence="25">
    <location>
        <begin position="1"/>
        <end position="40"/>
    </location>
</feature>
<evidence type="ECO:0000256" key="24">
    <source>
        <dbReference type="RuleBase" id="RU362114"/>
    </source>
</evidence>
<dbReference type="FunFam" id="1.20.142.10:FF:000002">
    <property type="entry name" value="Poly [ADP-ribose] polymerase"/>
    <property type="match status" value="1"/>
</dbReference>
<dbReference type="Pfam" id="PF00644">
    <property type="entry name" value="PARP"/>
    <property type="match status" value="1"/>
</dbReference>
<dbReference type="SUPFAM" id="SSF47587">
    <property type="entry name" value="Domain of poly(ADP-ribose) polymerase"/>
    <property type="match status" value="1"/>
</dbReference>
<dbReference type="Gene3D" id="3.90.228.10">
    <property type="match status" value="1"/>
</dbReference>
<evidence type="ECO:0000256" key="22">
    <source>
        <dbReference type="ARBA" id="ARBA00024347"/>
    </source>
</evidence>
<dbReference type="GO" id="GO:0005739">
    <property type="term" value="C:mitochondrion"/>
    <property type="evidence" value="ECO:0007669"/>
    <property type="project" value="TreeGrafter"/>
</dbReference>
<dbReference type="SMART" id="SM00773">
    <property type="entry name" value="WGR"/>
    <property type="match status" value="1"/>
</dbReference>
<keyword evidence="20" id="KW-0539">Nucleus</keyword>
<dbReference type="GO" id="GO:0006102">
    <property type="term" value="P:isocitrate metabolic process"/>
    <property type="evidence" value="ECO:0007669"/>
    <property type="project" value="InterPro"/>
</dbReference>
<comment type="catalytic activity">
    <reaction evidence="21">
        <text>D-threo-isocitrate + NADP(+) = 2-oxoglutarate + CO2 + NADPH</text>
        <dbReference type="Rhea" id="RHEA:19629"/>
        <dbReference type="ChEBI" id="CHEBI:15562"/>
        <dbReference type="ChEBI" id="CHEBI:16526"/>
        <dbReference type="ChEBI" id="CHEBI:16810"/>
        <dbReference type="ChEBI" id="CHEBI:57783"/>
        <dbReference type="ChEBI" id="CHEBI:58349"/>
        <dbReference type="EC" id="1.1.1.42"/>
    </reaction>
</comment>
<dbReference type="PROSITE" id="PS51060">
    <property type="entry name" value="PARP_ALPHA_HD"/>
    <property type="match status" value="1"/>
</dbReference>
<keyword evidence="9" id="KW-0479">Metal-binding</keyword>
<evidence type="ECO:0000256" key="1">
    <source>
        <dbReference type="ARBA" id="ARBA00001936"/>
    </source>
</evidence>
<evidence type="ECO:0000256" key="23">
    <source>
        <dbReference type="ARBA" id="ARBA00033987"/>
    </source>
</evidence>
<dbReference type="PROSITE" id="PS00470">
    <property type="entry name" value="IDH_IMDH"/>
    <property type="match status" value="1"/>
</dbReference>
<evidence type="ECO:0000256" key="3">
    <source>
        <dbReference type="ARBA" id="ARBA00004123"/>
    </source>
</evidence>
<dbReference type="GO" id="GO:0004450">
    <property type="term" value="F:isocitrate dehydrogenase (NADP+) activity"/>
    <property type="evidence" value="ECO:0007669"/>
    <property type="project" value="UniProtKB-EC"/>
</dbReference>
<dbReference type="InterPro" id="IPR036616">
    <property type="entry name" value="Poly(ADP-ribose)pol_reg_dom_sf"/>
</dbReference>
<evidence type="ECO:0000256" key="5">
    <source>
        <dbReference type="ARBA" id="ARBA00022532"/>
    </source>
</evidence>
<keyword evidence="18" id="KW-0238">DNA-binding</keyword>
<dbReference type="PANTHER" id="PTHR11822">
    <property type="entry name" value="NADP-SPECIFIC ISOCITRATE DEHYDROGENASE"/>
    <property type="match status" value="1"/>
</dbReference>
<gene>
    <name evidence="29" type="ORF">RDB_LOCUS198201</name>
</gene>
<evidence type="ECO:0000256" key="25">
    <source>
        <dbReference type="SAM" id="MobiDB-lite"/>
    </source>
</evidence>
<dbReference type="SUPFAM" id="SSF56399">
    <property type="entry name" value="ADP-ribosylation"/>
    <property type="match status" value="1"/>
</dbReference>
<comment type="similarity">
    <text evidence="4">Belongs to the isocitrate and isopropylmalate dehydrogenases family.</text>
</comment>
<dbReference type="EC" id="2.4.2.-" evidence="24"/>
<evidence type="ECO:0000256" key="13">
    <source>
        <dbReference type="ARBA" id="ARBA00022833"/>
    </source>
</evidence>
<dbReference type="Pfam" id="PF00180">
    <property type="entry name" value="Iso_dh"/>
    <property type="match status" value="1"/>
</dbReference>
<dbReference type="EMBL" id="CAJMWT010010232">
    <property type="protein sequence ID" value="CAE6541351.1"/>
    <property type="molecule type" value="Genomic_DNA"/>
</dbReference>
<dbReference type="GO" id="GO:0006099">
    <property type="term" value="P:tricarboxylic acid cycle"/>
    <property type="evidence" value="ECO:0007669"/>
    <property type="project" value="UniProtKB-KW"/>
</dbReference>
<evidence type="ECO:0000256" key="6">
    <source>
        <dbReference type="ARBA" id="ARBA00022676"/>
    </source>
</evidence>
<evidence type="ECO:0000256" key="11">
    <source>
        <dbReference type="ARBA" id="ARBA00022765"/>
    </source>
</evidence>
<evidence type="ECO:0000256" key="19">
    <source>
        <dbReference type="ARBA" id="ARBA00023211"/>
    </source>
</evidence>
<reference evidence="29" key="1">
    <citation type="submission" date="2021-01" db="EMBL/GenBank/DDBJ databases">
        <authorList>
            <person name="Kaushik A."/>
        </authorList>
    </citation>
    <scope>NUCLEOTIDE SEQUENCE</scope>
    <source>
        <strain evidence="29">AG2-2IIIB</strain>
    </source>
</reference>
<evidence type="ECO:0000256" key="10">
    <source>
        <dbReference type="ARBA" id="ARBA00022737"/>
    </source>
</evidence>